<dbReference type="PANTHER" id="PTHR33175">
    <property type="entry name" value="DNA-BINDING PROTEIN HU"/>
    <property type="match status" value="1"/>
</dbReference>
<dbReference type="PROSITE" id="PS00045">
    <property type="entry name" value="HISTONE_LIKE"/>
    <property type="match status" value="1"/>
</dbReference>
<dbReference type="PANTHER" id="PTHR33175:SF3">
    <property type="entry name" value="DNA-BINDING PROTEIN HU-BETA"/>
    <property type="match status" value="1"/>
</dbReference>
<dbReference type="AlphaFoldDB" id="A0A645HYQ9"/>
<proteinExistence type="predicted"/>
<protein>
    <submittedName>
        <fullName evidence="2">DNA-binding protein HU-beta</fullName>
    </submittedName>
</protein>
<dbReference type="SMART" id="SM00411">
    <property type="entry name" value="BHL"/>
    <property type="match status" value="1"/>
</dbReference>
<dbReference type="Pfam" id="PF00216">
    <property type="entry name" value="Bac_DNA_binding"/>
    <property type="match status" value="1"/>
</dbReference>
<keyword evidence="1 2" id="KW-0238">DNA-binding</keyword>
<name>A0A645HYQ9_9ZZZZ</name>
<dbReference type="Gene3D" id="4.10.520.10">
    <property type="entry name" value="IHF-like DNA-binding proteins"/>
    <property type="match status" value="1"/>
</dbReference>
<dbReference type="GO" id="GO:0003677">
    <property type="term" value="F:DNA binding"/>
    <property type="evidence" value="ECO:0007669"/>
    <property type="project" value="UniProtKB-KW"/>
</dbReference>
<dbReference type="EMBL" id="VSSQ01102293">
    <property type="protein sequence ID" value="MPN43716.1"/>
    <property type="molecule type" value="Genomic_DNA"/>
</dbReference>
<dbReference type="InterPro" id="IPR020816">
    <property type="entry name" value="Histone-like_DNA-bd_CS"/>
</dbReference>
<dbReference type="CDD" id="cd13831">
    <property type="entry name" value="HU"/>
    <property type="match status" value="1"/>
</dbReference>
<dbReference type="InterPro" id="IPR010992">
    <property type="entry name" value="IHF-like_DNA-bd_dom_sf"/>
</dbReference>
<evidence type="ECO:0000256" key="1">
    <source>
        <dbReference type="ARBA" id="ARBA00023125"/>
    </source>
</evidence>
<organism evidence="2">
    <name type="scientific">bioreactor metagenome</name>
    <dbReference type="NCBI Taxonomy" id="1076179"/>
    <lineage>
        <taxon>unclassified sequences</taxon>
        <taxon>metagenomes</taxon>
        <taxon>ecological metagenomes</taxon>
    </lineage>
</organism>
<gene>
    <name evidence="2" type="primary">hupB_11</name>
    <name evidence="2" type="ORF">SDC9_191276</name>
</gene>
<accession>A0A645HYQ9</accession>
<dbReference type="GO" id="GO:0005829">
    <property type="term" value="C:cytosol"/>
    <property type="evidence" value="ECO:0007669"/>
    <property type="project" value="TreeGrafter"/>
</dbReference>
<dbReference type="SUPFAM" id="SSF47729">
    <property type="entry name" value="IHF-like DNA-binding proteins"/>
    <property type="match status" value="1"/>
</dbReference>
<reference evidence="2" key="1">
    <citation type="submission" date="2019-08" db="EMBL/GenBank/DDBJ databases">
        <authorList>
            <person name="Kucharzyk K."/>
            <person name="Murdoch R.W."/>
            <person name="Higgins S."/>
            <person name="Loffler F."/>
        </authorList>
    </citation>
    <scope>NUCLEOTIDE SEQUENCE</scope>
</reference>
<dbReference type="PRINTS" id="PR01727">
    <property type="entry name" value="DNABINDINGHU"/>
</dbReference>
<dbReference type="InterPro" id="IPR000119">
    <property type="entry name" value="Hist_DNA-bd"/>
</dbReference>
<sequence length="95" mass="10028">MNRKELIEALAAKTESTKADAERNVGAMIDIISGTLKKGDSLSLVGFGTFEVRKRAARTGRNPKTGEALKIKAAKIPAFKAGATLKAAVNGTKKK</sequence>
<comment type="caution">
    <text evidence="2">The sequence shown here is derived from an EMBL/GenBank/DDBJ whole genome shotgun (WGS) entry which is preliminary data.</text>
</comment>
<dbReference type="GO" id="GO:0030527">
    <property type="term" value="F:structural constituent of chromatin"/>
    <property type="evidence" value="ECO:0007669"/>
    <property type="project" value="InterPro"/>
</dbReference>
<evidence type="ECO:0000313" key="2">
    <source>
        <dbReference type="EMBL" id="MPN43716.1"/>
    </source>
</evidence>